<dbReference type="Pfam" id="PF20283">
    <property type="entry name" value="CTD7"/>
    <property type="match status" value="1"/>
</dbReference>
<feature type="domain" description="ABC-three component systems C-terminal" evidence="1">
    <location>
        <begin position="285"/>
        <end position="414"/>
    </location>
</feature>
<accession>A0ABS3TIF4</accession>
<evidence type="ECO:0000313" key="3">
    <source>
        <dbReference type="Proteomes" id="UP000670527"/>
    </source>
</evidence>
<reference evidence="2 3" key="1">
    <citation type="submission" date="2021-03" db="EMBL/GenBank/DDBJ databases">
        <authorList>
            <person name="Kim M.K."/>
        </authorList>
    </citation>
    <scope>NUCLEOTIDE SEQUENCE [LARGE SCALE GENOMIC DNA]</scope>
    <source>
        <strain evidence="2 3">BT507</strain>
    </source>
</reference>
<protein>
    <recommendedName>
        <fullName evidence="1">ABC-three component systems C-terminal domain-containing protein</fullName>
    </recommendedName>
</protein>
<sequence length="425" mass="48920">MSSPYSAGPQMLGYLYQVQYALLTLLKADDDEANAIVIEGLDDVELNGATFLELQQLKHHIGTKRQATLSNSSLDLWKSLRIWSEGIAQKRWNPLQTKLTLITTARAVSGSIASKLREKADERNTKEALQELLTVAADITAKASVKAQTALAQGKKAQPTELEELVTVFSALKPSQQTQLVEAIVIVDEAPTMHNLEEPIKNKLRIVAPKDRLNQVYTHLLGWWYATVAEQLLNAAGANKPIKWIDLKTEIDEIIPQYREDRLPVFFARTEPDEAHYKALQEQIFVRQLDYLVLDAKRIRYAVKDYFRAFQERTKWATDKLLVGREMEDYEADLQERWERFVNRLPYQPEYARYLEDDEACLRFGRRVLDWVEEANFPIRPAMPPSADYITRGSYHMIADREVPPIYWHPRFLEKMAEIVQEAGS</sequence>
<evidence type="ECO:0000313" key="2">
    <source>
        <dbReference type="EMBL" id="MBO3272369.1"/>
    </source>
</evidence>
<evidence type="ECO:0000259" key="1">
    <source>
        <dbReference type="Pfam" id="PF20283"/>
    </source>
</evidence>
<proteinExistence type="predicted"/>
<keyword evidence="3" id="KW-1185">Reference proteome</keyword>
<dbReference type="EMBL" id="JAGETX010000011">
    <property type="protein sequence ID" value="MBO3272369.1"/>
    <property type="molecule type" value="Genomic_DNA"/>
</dbReference>
<organism evidence="2 3">
    <name type="scientific">Hymenobacter defluvii</name>
    <dbReference type="NCBI Taxonomy" id="2054411"/>
    <lineage>
        <taxon>Bacteria</taxon>
        <taxon>Pseudomonadati</taxon>
        <taxon>Bacteroidota</taxon>
        <taxon>Cytophagia</taxon>
        <taxon>Cytophagales</taxon>
        <taxon>Hymenobacteraceae</taxon>
        <taxon>Hymenobacter</taxon>
    </lineage>
</organism>
<dbReference type="InterPro" id="IPR046913">
    <property type="entry name" value="ABC-3C_CTD7"/>
</dbReference>
<dbReference type="Proteomes" id="UP000670527">
    <property type="component" value="Unassembled WGS sequence"/>
</dbReference>
<name>A0ABS3TIF4_9BACT</name>
<gene>
    <name evidence="2" type="ORF">J4D97_17075</name>
</gene>
<comment type="caution">
    <text evidence="2">The sequence shown here is derived from an EMBL/GenBank/DDBJ whole genome shotgun (WGS) entry which is preliminary data.</text>
</comment>